<dbReference type="EMBL" id="JABBWM010000105">
    <property type="protein sequence ID" value="KAG2090199.1"/>
    <property type="molecule type" value="Genomic_DNA"/>
</dbReference>
<dbReference type="InterPro" id="IPR056884">
    <property type="entry name" value="NPHP3-like_N"/>
</dbReference>
<dbReference type="SUPFAM" id="SSF52540">
    <property type="entry name" value="P-loop containing nucleoside triphosphate hydrolases"/>
    <property type="match status" value="1"/>
</dbReference>
<accession>A0A9P7ETI5</accession>
<comment type="caution">
    <text evidence="3">The sequence shown here is derived from an EMBL/GenBank/DDBJ whole genome shotgun (WGS) entry which is preliminary data.</text>
</comment>
<proteinExistence type="predicted"/>
<dbReference type="Proteomes" id="UP000823399">
    <property type="component" value="Unassembled WGS sequence"/>
</dbReference>
<reference evidence="3" key="1">
    <citation type="journal article" date="2020" name="New Phytol.">
        <title>Comparative genomics reveals dynamic genome evolution in host specialist ectomycorrhizal fungi.</title>
        <authorList>
            <person name="Lofgren L.A."/>
            <person name="Nguyen N.H."/>
            <person name="Vilgalys R."/>
            <person name="Ruytinx J."/>
            <person name="Liao H.L."/>
            <person name="Branco S."/>
            <person name="Kuo A."/>
            <person name="LaButti K."/>
            <person name="Lipzen A."/>
            <person name="Andreopoulos W."/>
            <person name="Pangilinan J."/>
            <person name="Riley R."/>
            <person name="Hundley H."/>
            <person name="Na H."/>
            <person name="Barry K."/>
            <person name="Grigoriev I.V."/>
            <person name="Stajich J.E."/>
            <person name="Kennedy P.G."/>
        </authorList>
    </citation>
    <scope>NUCLEOTIDE SEQUENCE</scope>
    <source>
        <strain evidence="3">FC423</strain>
    </source>
</reference>
<dbReference type="Pfam" id="PF24883">
    <property type="entry name" value="NPHP3_N"/>
    <property type="match status" value="1"/>
</dbReference>
<dbReference type="AlphaFoldDB" id="A0A9P7ETI5"/>
<dbReference type="OrthoDB" id="3267051at2759"/>
<organism evidence="3 4">
    <name type="scientific">Suillus discolor</name>
    <dbReference type="NCBI Taxonomy" id="1912936"/>
    <lineage>
        <taxon>Eukaryota</taxon>
        <taxon>Fungi</taxon>
        <taxon>Dikarya</taxon>
        <taxon>Basidiomycota</taxon>
        <taxon>Agaricomycotina</taxon>
        <taxon>Agaricomycetes</taxon>
        <taxon>Agaricomycetidae</taxon>
        <taxon>Boletales</taxon>
        <taxon>Suillineae</taxon>
        <taxon>Suillaceae</taxon>
        <taxon>Suillus</taxon>
    </lineage>
</organism>
<evidence type="ECO:0000313" key="4">
    <source>
        <dbReference type="Proteomes" id="UP000823399"/>
    </source>
</evidence>
<sequence length="300" mass="34684">MHKRISILQTIFRTHISNPSKHLTLLSKSSRMYIHMQRWHWACCLVRLKSQADRDAAVLELLQKLSQVYYFIAQDQMLGRISSMRITLGQISRQTLECAQFIKYHSEIKSFWNRLGKNIVSETTDAIQQYSDVLDALMQNLRDQVARNVSIHIHHTGEIHHLNCMIYAEDAGLDPRKECLEGMRTEILSQIMDWVNSTGDHVPRVLWLSGPAGKGKSAIAHTIAKWVHNVGGLVSCYCFDRLREADRRHEKIFYTITCHLADRDREMMRALADEFRTRTSICAIMQRISPSSGRILSLNH</sequence>
<name>A0A9P7ETI5_9AGAM</name>
<feature type="domain" description="Nephrocystin 3-like N-terminal" evidence="2">
    <location>
        <begin position="190"/>
        <end position="279"/>
    </location>
</feature>
<dbReference type="InterPro" id="IPR027417">
    <property type="entry name" value="P-loop_NTPase"/>
</dbReference>
<dbReference type="GeneID" id="64701348"/>
<evidence type="ECO:0000313" key="3">
    <source>
        <dbReference type="EMBL" id="KAG2090199.1"/>
    </source>
</evidence>
<keyword evidence="4" id="KW-1185">Reference proteome</keyword>
<dbReference type="RefSeq" id="XP_041286146.1">
    <property type="nucleotide sequence ID" value="XM_041439089.1"/>
</dbReference>
<keyword evidence="1" id="KW-0677">Repeat</keyword>
<evidence type="ECO:0000256" key="1">
    <source>
        <dbReference type="ARBA" id="ARBA00022737"/>
    </source>
</evidence>
<gene>
    <name evidence="3" type="ORF">F5147DRAFT_724950</name>
</gene>
<protein>
    <recommendedName>
        <fullName evidence="2">Nephrocystin 3-like N-terminal domain-containing protein</fullName>
    </recommendedName>
</protein>
<evidence type="ECO:0000259" key="2">
    <source>
        <dbReference type="Pfam" id="PF24883"/>
    </source>
</evidence>